<evidence type="ECO:0000256" key="1">
    <source>
        <dbReference type="SAM" id="Phobius"/>
    </source>
</evidence>
<sequence>MIRILIFSVLLEAWRKSFFTLSAALLVMMLGLAQFAASLAITEVAQTHLIFLAGSLRLLLVYWLASWIIHSVISEFTRQDIYRVLSLPISRRLWLFGKFLGFAVLAALLVLASVIVISAWADSLLQLLYWAVSFWAELLLITLFSLLLAINFRQSNAALVLVLGFYLLSRSLDNLLTISANLLLAETSHSGWLLENFLSILDKLLPNLHQFTNSGWLVYHTANLSLLNSLLLQTGVYGLLLFTMMQIDFSRKNL</sequence>
<keyword evidence="3" id="KW-1185">Reference proteome</keyword>
<accession>A0A1H6FFD9</accession>
<feature type="transmembrane region" description="Helical" evidence="1">
    <location>
        <begin position="93"/>
        <end position="121"/>
    </location>
</feature>
<dbReference type="Proteomes" id="UP000236724">
    <property type="component" value="Unassembled WGS sequence"/>
</dbReference>
<protein>
    <recommendedName>
        <fullName evidence="4">ABC-2 family transporter protein</fullName>
    </recommendedName>
</protein>
<keyword evidence="1" id="KW-0472">Membrane</keyword>
<feature type="transmembrane region" description="Helical" evidence="1">
    <location>
        <begin position="127"/>
        <end position="150"/>
    </location>
</feature>
<feature type="transmembrane region" description="Helical" evidence="1">
    <location>
        <begin position="226"/>
        <end position="245"/>
    </location>
</feature>
<dbReference type="Pfam" id="PF12679">
    <property type="entry name" value="ABC2_membrane_2"/>
    <property type="match status" value="1"/>
</dbReference>
<dbReference type="AlphaFoldDB" id="A0A1H6FFD9"/>
<organism evidence="2 3">
    <name type="scientific">Candidatus Venteria ishoeyi</name>
    <dbReference type="NCBI Taxonomy" id="1899563"/>
    <lineage>
        <taxon>Bacteria</taxon>
        <taxon>Pseudomonadati</taxon>
        <taxon>Pseudomonadota</taxon>
        <taxon>Gammaproteobacteria</taxon>
        <taxon>Thiotrichales</taxon>
        <taxon>Thiotrichaceae</taxon>
        <taxon>Venteria</taxon>
    </lineage>
</organism>
<evidence type="ECO:0000313" key="3">
    <source>
        <dbReference type="Proteomes" id="UP000236724"/>
    </source>
</evidence>
<dbReference type="EMBL" id="FMSV02000543">
    <property type="protein sequence ID" value="SEH08069.1"/>
    <property type="molecule type" value="Genomic_DNA"/>
</dbReference>
<evidence type="ECO:0008006" key="4">
    <source>
        <dbReference type="Google" id="ProtNLM"/>
    </source>
</evidence>
<proteinExistence type="predicted"/>
<keyword evidence="1" id="KW-1133">Transmembrane helix</keyword>
<reference evidence="2 3" key="1">
    <citation type="submission" date="2016-10" db="EMBL/GenBank/DDBJ databases">
        <authorList>
            <person name="de Groot N.N."/>
        </authorList>
    </citation>
    <scope>NUCLEOTIDE SEQUENCE [LARGE SCALE GENOMIC DNA]</scope>
    <source>
        <strain evidence="2">MBHS1</strain>
    </source>
</reference>
<keyword evidence="1" id="KW-0812">Transmembrane</keyword>
<name>A0A1H6FFD9_9GAMM</name>
<gene>
    <name evidence="2" type="ORF">MBHS_03957</name>
</gene>
<evidence type="ECO:0000313" key="2">
    <source>
        <dbReference type="EMBL" id="SEH08069.1"/>
    </source>
</evidence>
<feature type="transmembrane region" description="Helical" evidence="1">
    <location>
        <begin position="48"/>
        <end position="73"/>
    </location>
</feature>
<feature type="transmembrane region" description="Helical" evidence="1">
    <location>
        <begin position="21"/>
        <end position="42"/>
    </location>
</feature>